<reference evidence="2 3" key="1">
    <citation type="submission" date="2018-01" db="EMBL/GenBank/DDBJ databases">
        <title>Harnessing the power of phylogenomics to disentangle the directionality and signatures of interkingdom host jumping in the parasitic fungal genus Tolypocladium.</title>
        <authorList>
            <person name="Quandt C.A."/>
            <person name="Patterson W."/>
            <person name="Spatafora J.W."/>
        </authorList>
    </citation>
    <scope>NUCLEOTIDE SEQUENCE [LARGE SCALE GENOMIC DNA]</scope>
    <source>
        <strain evidence="2 3">NRBC 100945</strain>
    </source>
</reference>
<keyword evidence="3" id="KW-1185">Reference proteome</keyword>
<evidence type="ECO:0000313" key="2">
    <source>
        <dbReference type="EMBL" id="POR38552.1"/>
    </source>
</evidence>
<proteinExistence type="predicted"/>
<evidence type="ECO:0000313" key="3">
    <source>
        <dbReference type="Proteomes" id="UP000237481"/>
    </source>
</evidence>
<comment type="caution">
    <text evidence="2">The sequence shown here is derived from an EMBL/GenBank/DDBJ whole genome shotgun (WGS) entry which is preliminary data.</text>
</comment>
<dbReference type="Proteomes" id="UP000237481">
    <property type="component" value="Unassembled WGS sequence"/>
</dbReference>
<name>A0A2S4L7Y1_9HYPO</name>
<dbReference type="AlphaFoldDB" id="A0A2S4L7Y1"/>
<keyword evidence="1" id="KW-1133">Transmembrane helix</keyword>
<accession>A0A2S4L7Y1</accession>
<sequence length="80" mass="8822">MRFLSGRERKIAVLRVMSNHTDISSSHWKWEQSLSVLTGHQAWIFLAVAFVQCIPGGGLVAVLNKLILAGLGYTNLEATI</sequence>
<keyword evidence="1" id="KW-0812">Transmembrane</keyword>
<gene>
    <name evidence="2" type="ORF">TPAR_01250</name>
</gene>
<organism evidence="2 3">
    <name type="scientific">Tolypocladium paradoxum</name>
    <dbReference type="NCBI Taxonomy" id="94208"/>
    <lineage>
        <taxon>Eukaryota</taxon>
        <taxon>Fungi</taxon>
        <taxon>Dikarya</taxon>
        <taxon>Ascomycota</taxon>
        <taxon>Pezizomycotina</taxon>
        <taxon>Sordariomycetes</taxon>
        <taxon>Hypocreomycetidae</taxon>
        <taxon>Hypocreales</taxon>
        <taxon>Ophiocordycipitaceae</taxon>
        <taxon>Tolypocladium</taxon>
    </lineage>
</organism>
<protein>
    <submittedName>
        <fullName evidence="2">Uncharacterized protein</fullName>
    </submittedName>
</protein>
<keyword evidence="1" id="KW-0472">Membrane</keyword>
<evidence type="ECO:0000256" key="1">
    <source>
        <dbReference type="SAM" id="Phobius"/>
    </source>
</evidence>
<dbReference type="EMBL" id="PKSG01000128">
    <property type="protein sequence ID" value="POR38552.1"/>
    <property type="molecule type" value="Genomic_DNA"/>
</dbReference>
<feature type="transmembrane region" description="Helical" evidence="1">
    <location>
        <begin position="42"/>
        <end position="63"/>
    </location>
</feature>
<dbReference type="OrthoDB" id="4906347at2759"/>